<dbReference type="RefSeq" id="WP_067632810.1">
    <property type="nucleotide sequence ID" value="NZ_CP013213.1"/>
</dbReference>
<evidence type="ECO:0000256" key="2">
    <source>
        <dbReference type="PROSITE-ProRule" id="PRU00703"/>
    </source>
</evidence>
<name>A0A0X8H0C7_9FIRM</name>
<dbReference type="Pfam" id="PF00571">
    <property type="entry name" value="CBS"/>
    <property type="match status" value="2"/>
</dbReference>
<evidence type="ECO:0000259" key="3">
    <source>
        <dbReference type="PROSITE" id="PS51371"/>
    </source>
</evidence>
<dbReference type="KEGG" id="erl:AOC36_07020"/>
<feature type="domain" description="CBS" evidence="3">
    <location>
        <begin position="25"/>
        <end position="83"/>
    </location>
</feature>
<keyword evidence="5" id="KW-1185">Reference proteome</keyword>
<keyword evidence="1 2" id="KW-0129">CBS domain</keyword>
<dbReference type="PANTHER" id="PTHR43080">
    <property type="entry name" value="CBS DOMAIN-CONTAINING PROTEIN CBSX3, MITOCHONDRIAL"/>
    <property type="match status" value="1"/>
</dbReference>
<dbReference type="PANTHER" id="PTHR43080:SF26">
    <property type="entry name" value="REGULATORY PROTEIN"/>
    <property type="match status" value="1"/>
</dbReference>
<accession>A0A0X8H0C7</accession>
<dbReference type="Proteomes" id="UP000063781">
    <property type="component" value="Chromosome"/>
</dbReference>
<proteinExistence type="predicted"/>
<dbReference type="InterPro" id="IPR000644">
    <property type="entry name" value="CBS_dom"/>
</dbReference>
<dbReference type="SUPFAM" id="SSF54631">
    <property type="entry name" value="CBS-domain pair"/>
    <property type="match status" value="1"/>
</dbReference>
<evidence type="ECO:0000256" key="1">
    <source>
        <dbReference type="ARBA" id="ARBA00023122"/>
    </source>
</evidence>
<dbReference type="STRING" id="1514105.AOC36_07020"/>
<dbReference type="InterPro" id="IPR046342">
    <property type="entry name" value="CBS_dom_sf"/>
</dbReference>
<dbReference type="OrthoDB" id="384703at2"/>
<sequence length="156" mass="18184">MTTYQLDGGMRKASNKASMSIVFLLTQKKMIGYLEEDFSVRQCLEKMRYHGYTAMPVLSKTGEYIGTVNEGDFLWCLVDHDDFNLHDYEQVQLMDIIRTDWNRPIKVTETVDDVIMRMFDQNFLPVVDDRDKFMGIITRKSVLQYMSESSLHTASV</sequence>
<dbReference type="AlphaFoldDB" id="A0A0X8H0C7"/>
<dbReference type="Gene3D" id="3.10.580.10">
    <property type="entry name" value="CBS-domain"/>
    <property type="match status" value="1"/>
</dbReference>
<organism evidence="4 5">
    <name type="scientific">Erysipelothrix larvae</name>
    <dbReference type="NCBI Taxonomy" id="1514105"/>
    <lineage>
        <taxon>Bacteria</taxon>
        <taxon>Bacillati</taxon>
        <taxon>Bacillota</taxon>
        <taxon>Erysipelotrichia</taxon>
        <taxon>Erysipelotrichales</taxon>
        <taxon>Erysipelotrichaceae</taxon>
        <taxon>Erysipelothrix</taxon>
    </lineage>
</organism>
<reference evidence="4 5" key="1">
    <citation type="submission" date="2015-10" db="EMBL/GenBank/DDBJ databases">
        <title>Erysipelothrix larvae sp. LV19 isolated from the larval gut of the rhinoceros beetle, Trypoxylus dichotomus.</title>
        <authorList>
            <person name="Lim S."/>
            <person name="Kim B.-C."/>
        </authorList>
    </citation>
    <scope>NUCLEOTIDE SEQUENCE [LARGE SCALE GENOMIC DNA]</scope>
    <source>
        <strain evidence="4 5">LV19</strain>
    </source>
</reference>
<dbReference type="EMBL" id="CP013213">
    <property type="protein sequence ID" value="AMC93743.1"/>
    <property type="molecule type" value="Genomic_DNA"/>
</dbReference>
<protein>
    <recommendedName>
        <fullName evidence="3">CBS domain-containing protein</fullName>
    </recommendedName>
</protein>
<evidence type="ECO:0000313" key="5">
    <source>
        <dbReference type="Proteomes" id="UP000063781"/>
    </source>
</evidence>
<dbReference type="InterPro" id="IPR051257">
    <property type="entry name" value="Diverse_CBS-Domain"/>
</dbReference>
<dbReference type="PROSITE" id="PS51371">
    <property type="entry name" value="CBS"/>
    <property type="match status" value="1"/>
</dbReference>
<evidence type="ECO:0000313" key="4">
    <source>
        <dbReference type="EMBL" id="AMC93743.1"/>
    </source>
</evidence>
<dbReference type="CDD" id="cd09834">
    <property type="entry name" value="CBS_pair_bac"/>
    <property type="match status" value="1"/>
</dbReference>
<gene>
    <name evidence="4" type="ORF">AOC36_07020</name>
</gene>